<evidence type="ECO:0000313" key="3">
    <source>
        <dbReference type="Proteomes" id="UP000318370"/>
    </source>
</evidence>
<dbReference type="InterPro" id="IPR052906">
    <property type="entry name" value="Type_IV_Methyl-Rstrct_Enzyme"/>
</dbReference>
<evidence type="ECO:0000313" key="2">
    <source>
        <dbReference type="EMBL" id="VUS30433.1"/>
    </source>
</evidence>
<dbReference type="GO" id="GO:0009307">
    <property type="term" value="P:DNA restriction-modification system"/>
    <property type="evidence" value="ECO:0007669"/>
    <property type="project" value="InterPro"/>
</dbReference>
<dbReference type="SUPFAM" id="SSF52980">
    <property type="entry name" value="Restriction endonuclease-like"/>
    <property type="match status" value="1"/>
</dbReference>
<dbReference type="Gene3D" id="3.40.1350.10">
    <property type="match status" value="1"/>
</dbReference>
<dbReference type="Proteomes" id="UP000318370">
    <property type="component" value="Unassembled WGS sequence"/>
</dbReference>
<organism evidence="2 3">
    <name type="scientific">Klebsiella spallanzanii</name>
    <dbReference type="NCBI Taxonomy" id="2587528"/>
    <lineage>
        <taxon>Bacteria</taxon>
        <taxon>Pseudomonadati</taxon>
        <taxon>Pseudomonadota</taxon>
        <taxon>Gammaproteobacteria</taxon>
        <taxon>Enterobacterales</taxon>
        <taxon>Enterobacteriaceae</taxon>
        <taxon>Klebsiella/Raoultella group</taxon>
        <taxon>Klebsiella</taxon>
    </lineage>
</organism>
<dbReference type="InterPro" id="IPR007560">
    <property type="entry name" value="Restrct_endonuc_IV_Mrr"/>
</dbReference>
<protein>
    <recommendedName>
        <fullName evidence="1">Restriction endonuclease type IV Mrr domain-containing protein</fullName>
    </recommendedName>
</protein>
<dbReference type="PANTHER" id="PTHR30015:SF6">
    <property type="entry name" value="SLL1429 PROTEIN"/>
    <property type="match status" value="1"/>
</dbReference>
<name>A0A564HEF2_9ENTR</name>
<dbReference type="GO" id="GO:0015666">
    <property type="term" value="F:restriction endodeoxyribonuclease activity"/>
    <property type="evidence" value="ECO:0007669"/>
    <property type="project" value="TreeGrafter"/>
</dbReference>
<dbReference type="InterPro" id="IPR011335">
    <property type="entry name" value="Restrct_endonuc-II-like"/>
</dbReference>
<dbReference type="EMBL" id="CABGHF010000001">
    <property type="protein sequence ID" value="VUS30433.1"/>
    <property type="molecule type" value="Genomic_DNA"/>
</dbReference>
<feature type="domain" description="Restriction endonuclease type IV Mrr" evidence="1">
    <location>
        <begin position="204"/>
        <end position="309"/>
    </location>
</feature>
<evidence type="ECO:0000259" key="1">
    <source>
        <dbReference type="Pfam" id="PF04471"/>
    </source>
</evidence>
<dbReference type="GO" id="GO:0003677">
    <property type="term" value="F:DNA binding"/>
    <property type="evidence" value="ECO:0007669"/>
    <property type="project" value="InterPro"/>
</dbReference>
<dbReference type="PANTHER" id="PTHR30015">
    <property type="entry name" value="MRR RESTRICTION SYSTEM PROTEIN"/>
    <property type="match status" value="1"/>
</dbReference>
<sequence>MLRNLFKSEADKTRDELTTFRISLLPFIKQYQLEDRWQEACEVAFRGDDAITWIEKNSQLTRSSLFFQRAKEEMVAGAFAAYLLTHALPPLYSSHLNTLKRKERTLTVTDDYGVEHYEKWFSELEYFFEHVIKYDLNHWIEQHQQQLNQLWPDNNPAESVWGSGRVSYRAFTLPGQFERIVRREIMRVVDEMPEPHTPGYSPHLSGIDYEHFVASCFEKAGAACQVTRGSGDHGLDILVDYRGCRLAVQCKHYQGKVGNKAIQEVFAAKQFYDCLLAMVVSNSDFTPHARQAAQKLDIYLYHHDEIAAFIQILDEWIDAPDGPEVS</sequence>
<reference evidence="2 3" key="1">
    <citation type="submission" date="2019-07" db="EMBL/GenBank/DDBJ databases">
        <authorList>
            <person name="Brisse S."/>
            <person name="Rodrigues C."/>
            <person name="Thorpe H."/>
        </authorList>
    </citation>
    <scope>NUCLEOTIDE SEQUENCE [LARGE SCALE GENOMIC DNA]</scope>
    <source>
        <strain evidence="2">SB6408</strain>
    </source>
</reference>
<dbReference type="Pfam" id="PF04471">
    <property type="entry name" value="Mrr_cat"/>
    <property type="match status" value="1"/>
</dbReference>
<accession>A0A564HEF2</accession>
<gene>
    <name evidence="2" type="ORF">SB6408_00297</name>
</gene>
<proteinExistence type="predicted"/>
<dbReference type="InterPro" id="IPR011856">
    <property type="entry name" value="tRNA_endonuc-like_dom_sf"/>
</dbReference>
<dbReference type="AlphaFoldDB" id="A0A564HEF2"/>
<dbReference type="RefSeq" id="WP_142461620.1">
    <property type="nucleotide sequence ID" value="NZ_CABGHF010000001.1"/>
</dbReference>